<keyword evidence="2" id="KW-1185">Reference proteome</keyword>
<organism evidence="1 2">
    <name type="scientific">Knoellia aerolata DSM 18566</name>
    <dbReference type="NCBI Taxonomy" id="1385519"/>
    <lineage>
        <taxon>Bacteria</taxon>
        <taxon>Bacillati</taxon>
        <taxon>Actinomycetota</taxon>
        <taxon>Actinomycetes</taxon>
        <taxon>Micrococcales</taxon>
        <taxon>Intrasporangiaceae</taxon>
        <taxon>Knoellia</taxon>
    </lineage>
</organism>
<dbReference type="Gene3D" id="3.30.530.20">
    <property type="match status" value="1"/>
</dbReference>
<dbReference type="SUPFAM" id="SSF55961">
    <property type="entry name" value="Bet v1-like"/>
    <property type="match status" value="1"/>
</dbReference>
<dbReference type="OrthoDB" id="3574148at2"/>
<dbReference type="AlphaFoldDB" id="A0A0A0K3B6"/>
<comment type="caution">
    <text evidence="1">The sequence shown here is derived from an EMBL/GenBank/DDBJ whole genome shotgun (WGS) entry which is preliminary data.</text>
</comment>
<dbReference type="Proteomes" id="UP000030013">
    <property type="component" value="Unassembled WGS sequence"/>
</dbReference>
<evidence type="ECO:0008006" key="3">
    <source>
        <dbReference type="Google" id="ProtNLM"/>
    </source>
</evidence>
<name>A0A0A0K3B6_9MICO</name>
<gene>
    <name evidence="1" type="ORF">N801_00470</name>
</gene>
<accession>A0A0A0K3B6</accession>
<dbReference type="EMBL" id="AVPL01000006">
    <property type="protein sequence ID" value="KGN42276.1"/>
    <property type="molecule type" value="Genomic_DNA"/>
</dbReference>
<dbReference type="eggNOG" id="COG3427">
    <property type="taxonomic scope" value="Bacteria"/>
</dbReference>
<dbReference type="InterPro" id="IPR019587">
    <property type="entry name" value="Polyketide_cyclase/dehydratase"/>
</dbReference>
<evidence type="ECO:0000313" key="2">
    <source>
        <dbReference type="Proteomes" id="UP000030013"/>
    </source>
</evidence>
<evidence type="ECO:0000313" key="1">
    <source>
        <dbReference type="EMBL" id="KGN42276.1"/>
    </source>
</evidence>
<dbReference type="InterPro" id="IPR023393">
    <property type="entry name" value="START-like_dom_sf"/>
</dbReference>
<dbReference type="STRING" id="1385519.N801_00470"/>
<sequence>MMGAMATFSATKISQATVEHPRDLVWDVLTDPEAVARLTPMVASITATEDRWRWQLTRIPVLGKSFELAFTETMTYDPRTRITFRHTPVGTERAGTDGRYDLADAADGASTDLRIELKVTVDLPFPGLARPAIQTTMQGVLAAMGAGFARSIEKELVTRAARRP</sequence>
<reference evidence="1 2" key="1">
    <citation type="submission" date="2013-08" db="EMBL/GenBank/DDBJ databases">
        <title>The genome sequence of Knoellia aerolata.</title>
        <authorList>
            <person name="Zhu W."/>
            <person name="Wang G."/>
        </authorList>
    </citation>
    <scope>NUCLEOTIDE SEQUENCE [LARGE SCALE GENOMIC DNA]</scope>
    <source>
        <strain evidence="1 2">DSM 18566</strain>
    </source>
</reference>
<dbReference type="Pfam" id="PF10604">
    <property type="entry name" value="Polyketide_cyc2"/>
    <property type="match status" value="1"/>
</dbReference>
<proteinExistence type="predicted"/>
<protein>
    <recommendedName>
        <fullName evidence="3">Cyclase</fullName>
    </recommendedName>
</protein>